<protein>
    <submittedName>
        <fullName evidence="2">Uncharacterized protein</fullName>
    </submittedName>
</protein>
<name>Q9PAW9_XYLFA</name>
<keyword evidence="1" id="KW-0472">Membrane</keyword>
<evidence type="ECO:0000256" key="1">
    <source>
        <dbReference type="SAM" id="Phobius"/>
    </source>
</evidence>
<sequence length="56" mass="6588">MNGCKAYLESHLGVVFLLRMVCSRPVLAALFARRMPRRSWRTAASFLDRFYLKFYA</sequence>
<gene>
    <name evidence="2" type="ordered locus">XF_2376</name>
</gene>
<feature type="transmembrane region" description="Helical" evidence="1">
    <location>
        <begin position="12"/>
        <end position="32"/>
    </location>
</feature>
<dbReference type="Proteomes" id="UP000000812">
    <property type="component" value="Chromosome"/>
</dbReference>
<keyword evidence="1" id="KW-0812">Transmembrane</keyword>
<dbReference type="HOGENOM" id="CLU_3013369_0_0_6"/>
<proteinExistence type="predicted"/>
<keyword evidence="1" id="KW-1133">Transmembrane helix</keyword>
<evidence type="ECO:0000313" key="2">
    <source>
        <dbReference type="EMBL" id="AAF85175.1"/>
    </source>
</evidence>
<dbReference type="EMBL" id="AE003849">
    <property type="protein sequence ID" value="AAF85175.1"/>
    <property type="molecule type" value="Genomic_DNA"/>
</dbReference>
<dbReference type="PIR" id="A82565">
    <property type="entry name" value="A82565"/>
</dbReference>
<dbReference type="STRING" id="160492.XF_2376"/>
<reference evidence="2 3" key="1">
    <citation type="journal article" date="2000" name="Nature">
        <title>The genome sequence of the plant pathogen Xylella fastidiosa.</title>
        <authorList>
            <person name="Simpson A.J."/>
            <person name="Reinach F.C."/>
            <person name="Arruda P."/>
            <person name="Abreu F.A."/>
            <person name="Acencio M."/>
            <person name="Alvarenga R."/>
            <person name="Alves L.M."/>
            <person name="Araya J.E."/>
            <person name="Baia G.S."/>
            <person name="Baptista C.S."/>
            <person name="Barros M.H."/>
            <person name="Bonaccorsi E.D."/>
            <person name="Bordin S."/>
            <person name="Bove J.M."/>
            <person name="Briones M.R."/>
            <person name="Bueno M.R."/>
            <person name="Camargo A.A."/>
            <person name="Camargo L.E."/>
            <person name="Carraro D.M."/>
            <person name="Carrer H."/>
            <person name="Colauto N.B."/>
            <person name="Colombo C."/>
            <person name="Costa F.F."/>
            <person name="Costa M.C."/>
            <person name="Costa-Neto C.M."/>
            <person name="Coutinho L.L."/>
            <person name="Cristofani M."/>
            <person name="Dias-Neto E."/>
            <person name="Docena C."/>
            <person name="El-Dorry H."/>
            <person name="Facincani A.P."/>
            <person name="Ferreira A.J."/>
            <person name="Ferreira V.C."/>
            <person name="Ferro J.A."/>
            <person name="Fraga J.S."/>
            <person name="Franca S.C."/>
            <person name="Franco M.C."/>
            <person name="Frohme M."/>
            <person name="Furlan L.R."/>
            <person name="Garnier M."/>
            <person name="Goldman G.H."/>
            <person name="Goldman M.H."/>
            <person name="Gomes S.L."/>
            <person name="Gruber A."/>
            <person name="Ho P.L."/>
            <person name="Hoheisel J.D."/>
            <person name="Junqueira M.L."/>
            <person name="Kemper E.L."/>
            <person name="Kitajima J.P."/>
            <person name="Krieger J.E."/>
            <person name="Kuramae E.E."/>
            <person name="Laigret F."/>
            <person name="Lambais M.R."/>
            <person name="Leite L.C."/>
            <person name="Lemos E.G."/>
            <person name="Lemos M.V."/>
            <person name="Lopes S.A."/>
            <person name="Lopes C.R."/>
            <person name="Machado J.A."/>
            <person name="Machado M.A."/>
            <person name="Madeira A.M."/>
            <person name="Madeira H.M."/>
            <person name="Marino C.L."/>
            <person name="Marques M.V."/>
            <person name="Martins E.A."/>
            <person name="Martins E.M."/>
            <person name="Matsukuma A.Y."/>
            <person name="Menck C.F."/>
            <person name="Miracca E.C."/>
            <person name="Miyaki C.Y."/>
            <person name="Monteriro-Vitorello C.B."/>
            <person name="Moon D.H."/>
            <person name="Nagai M.A."/>
            <person name="Nascimento A.L."/>
            <person name="Netto L.E."/>
            <person name="Nhani A.Jr."/>
            <person name="Nobrega F.G."/>
            <person name="Nunes L.R."/>
            <person name="Oliveira M.A."/>
            <person name="de Oliveira M.C."/>
            <person name="de Oliveira R.C."/>
            <person name="Palmieri D.A."/>
            <person name="Paris A."/>
            <person name="Peixoto B.R."/>
            <person name="Pereira G.A."/>
            <person name="Pereira H.A.Jr."/>
            <person name="Pesquero J.B."/>
            <person name="Quaggio R.B."/>
            <person name="Roberto P.G."/>
            <person name="Rodrigues V."/>
            <person name="de M Rosa A.J."/>
            <person name="de Rosa V.E.Jr."/>
            <person name="de Sa R.G."/>
            <person name="Santelli R.V."/>
            <person name="Sawasaki H.E."/>
            <person name="da Silva A.C."/>
            <person name="da Silva A.M."/>
            <person name="da Silva F.R."/>
            <person name="da Silva W.A.Jr."/>
            <person name="da Silveira J.F."/>
            <person name="Silvestri M.L."/>
            <person name="Siqueira W.J."/>
            <person name="de Souza A.A."/>
            <person name="de Souza A.P."/>
            <person name="Terenzi M.F."/>
            <person name="Truffi D."/>
            <person name="Tsai S.M."/>
            <person name="Tsuhako M.H."/>
            <person name="Vallada H."/>
            <person name="Van Sluys M.A."/>
            <person name="Verjovski-Almeida S."/>
            <person name="Vettore A.L."/>
            <person name="Zago M.A."/>
            <person name="Zatz M."/>
            <person name="Meidanis J."/>
            <person name="Setubal J.C."/>
        </authorList>
    </citation>
    <scope>NUCLEOTIDE SEQUENCE [LARGE SCALE GENOMIC DNA]</scope>
    <source>
        <strain evidence="2 3">9a5c</strain>
    </source>
</reference>
<dbReference type="AlphaFoldDB" id="Q9PAW9"/>
<accession>Q9PAW9</accession>
<dbReference type="KEGG" id="xfa:XF_2376"/>
<evidence type="ECO:0000313" key="3">
    <source>
        <dbReference type="Proteomes" id="UP000000812"/>
    </source>
</evidence>
<organism evidence="2 3">
    <name type="scientific">Xylella fastidiosa (strain 9a5c)</name>
    <dbReference type="NCBI Taxonomy" id="160492"/>
    <lineage>
        <taxon>Bacteria</taxon>
        <taxon>Pseudomonadati</taxon>
        <taxon>Pseudomonadota</taxon>
        <taxon>Gammaproteobacteria</taxon>
        <taxon>Lysobacterales</taxon>
        <taxon>Lysobacteraceae</taxon>
        <taxon>Xylella</taxon>
    </lineage>
</organism>